<dbReference type="Proteomes" id="UP000028607">
    <property type="component" value="Unassembled WGS sequence"/>
</dbReference>
<sequence length="124" mass="13503">MDGKNVKNMPSEAEQRVLLRLPKIALSLTCTAVLIVGFLLSYLSAVQSAFEKSGSFVIGVVLVFYFVLEKMEFRTGVPSNFFTAAGHVYARSEMALTITLWTVVGTLVSAFGSWLVTFLTKGGI</sequence>
<evidence type="ECO:0000313" key="2">
    <source>
        <dbReference type="EMBL" id="KFE33791.1"/>
    </source>
</evidence>
<dbReference type="EMBL" id="AQRC01000015">
    <property type="protein sequence ID" value="KFE33791.1"/>
    <property type="molecule type" value="Genomic_DNA"/>
</dbReference>
<proteinExistence type="predicted"/>
<evidence type="ECO:0000313" key="3">
    <source>
        <dbReference type="Proteomes" id="UP000028607"/>
    </source>
</evidence>
<organism evidence="2 3">
    <name type="scientific">Thioclava atlantica</name>
    <dbReference type="NCBI Taxonomy" id="1317124"/>
    <lineage>
        <taxon>Bacteria</taxon>
        <taxon>Pseudomonadati</taxon>
        <taxon>Pseudomonadota</taxon>
        <taxon>Alphaproteobacteria</taxon>
        <taxon>Rhodobacterales</taxon>
        <taxon>Paracoccaceae</taxon>
        <taxon>Thioclava</taxon>
    </lineage>
</organism>
<reference evidence="2 3" key="2">
    <citation type="journal article" date="2015" name="Antonie Van Leeuwenhoek">
        <title>Thioclava indica sp. nov., isolated from surface seawater of the Indian Ocean.</title>
        <authorList>
            <person name="Liu Y."/>
            <person name="Lai Q."/>
            <person name="Du J."/>
            <person name="Xu H."/>
            <person name="Jiang L."/>
            <person name="Shao Z."/>
        </authorList>
    </citation>
    <scope>NUCLEOTIDE SEQUENCE [LARGE SCALE GENOMIC DNA]</scope>
    <source>
        <strain evidence="2 3">13D2W-2</strain>
    </source>
</reference>
<comment type="caution">
    <text evidence="2">The sequence shown here is derived from an EMBL/GenBank/DDBJ whole genome shotgun (WGS) entry which is preliminary data.</text>
</comment>
<keyword evidence="1" id="KW-1133">Transmembrane helix</keyword>
<gene>
    <name evidence="2" type="ORF">DW2_16225</name>
</gene>
<feature type="transmembrane region" description="Helical" evidence="1">
    <location>
        <begin position="21"/>
        <end position="43"/>
    </location>
</feature>
<dbReference type="STRING" id="1317124.DW2_16225"/>
<keyword evidence="1" id="KW-0472">Membrane</keyword>
<dbReference type="AlphaFoldDB" id="A0A085TSU4"/>
<protein>
    <submittedName>
        <fullName evidence="2">Uncharacterized protein</fullName>
    </submittedName>
</protein>
<keyword evidence="3" id="KW-1185">Reference proteome</keyword>
<name>A0A085TSU4_9RHOB</name>
<keyword evidence="1" id="KW-0812">Transmembrane</keyword>
<evidence type="ECO:0000256" key="1">
    <source>
        <dbReference type="SAM" id="Phobius"/>
    </source>
</evidence>
<feature type="transmembrane region" description="Helical" evidence="1">
    <location>
        <begin position="98"/>
        <end position="119"/>
    </location>
</feature>
<reference evidence="3" key="1">
    <citation type="submission" date="2013-04" db="EMBL/GenBank/DDBJ databases">
        <title>Thioclava sp. 13D2W-2 Genome Sequencing.</title>
        <authorList>
            <person name="Lai Q."/>
            <person name="Li G."/>
            <person name="Shao Z."/>
        </authorList>
    </citation>
    <scope>NUCLEOTIDE SEQUENCE [LARGE SCALE GENOMIC DNA]</scope>
    <source>
        <strain evidence="3">13D2W-2</strain>
    </source>
</reference>
<accession>A0A085TSU4</accession>
<feature type="transmembrane region" description="Helical" evidence="1">
    <location>
        <begin position="49"/>
        <end position="68"/>
    </location>
</feature>
<dbReference type="RefSeq" id="WP_038148149.1">
    <property type="nucleotide sequence ID" value="NZ_AQRC01000015.1"/>
</dbReference>